<proteinExistence type="predicted"/>
<evidence type="ECO:0000313" key="1">
    <source>
        <dbReference type="EMBL" id="EFO85425.1"/>
    </source>
</evidence>
<sequence>MESDLIESHASHSSNRYPDRISPTSLLIFFMDIRIVSPEFHRKKEKIFDLVIFLVFVARQYLGDIVWKSAISLISFILFNIQYSLLNDVISKWESTEDLNDFILHTNT</sequence>
<organism evidence="2">
    <name type="scientific">Caenorhabditis remanei</name>
    <name type="common">Caenorhabditis vulgaris</name>
    <dbReference type="NCBI Taxonomy" id="31234"/>
    <lineage>
        <taxon>Eukaryota</taxon>
        <taxon>Metazoa</taxon>
        <taxon>Ecdysozoa</taxon>
        <taxon>Nematoda</taxon>
        <taxon>Chromadorea</taxon>
        <taxon>Rhabditida</taxon>
        <taxon>Rhabditina</taxon>
        <taxon>Rhabditomorpha</taxon>
        <taxon>Rhabditoidea</taxon>
        <taxon>Rhabditidae</taxon>
        <taxon>Peloderinae</taxon>
        <taxon>Caenorhabditis</taxon>
    </lineage>
</organism>
<reference evidence="1" key="1">
    <citation type="submission" date="2007-07" db="EMBL/GenBank/DDBJ databases">
        <title>PCAP assembly of the Caenorhabditis remanei genome.</title>
        <authorList>
            <consortium name="The Caenorhabditis remanei Sequencing Consortium"/>
            <person name="Wilson R.K."/>
        </authorList>
    </citation>
    <scope>NUCLEOTIDE SEQUENCE [LARGE SCALE GENOMIC DNA]</scope>
    <source>
        <strain evidence="1">PB4641</strain>
    </source>
</reference>
<evidence type="ECO:0000313" key="2">
    <source>
        <dbReference type="Proteomes" id="UP000008281"/>
    </source>
</evidence>
<name>E3N495_CAERE</name>
<keyword evidence="2" id="KW-1185">Reference proteome</keyword>
<dbReference type="HOGENOM" id="CLU_2199403_0_0_1"/>
<protein>
    <submittedName>
        <fullName evidence="1">Uncharacterized protein</fullName>
    </submittedName>
</protein>
<gene>
    <name evidence="1" type="ORF">CRE_23646</name>
</gene>
<dbReference type="AlphaFoldDB" id="E3N495"/>
<accession>E3N495</accession>
<dbReference type="EMBL" id="DS268524">
    <property type="protein sequence ID" value="EFO85425.1"/>
    <property type="molecule type" value="Genomic_DNA"/>
</dbReference>
<dbReference type="Proteomes" id="UP000008281">
    <property type="component" value="Unassembled WGS sequence"/>
</dbReference>